<dbReference type="PIRSF" id="PIRSF001480">
    <property type="entry name" value="Mannose-6-phosphate_isomerase"/>
    <property type="match status" value="1"/>
</dbReference>
<accession>A0A8J3CGR1</accession>
<dbReference type="GO" id="GO:0009298">
    <property type="term" value="P:GDP-mannose biosynthetic process"/>
    <property type="evidence" value="ECO:0007669"/>
    <property type="project" value="InterPro"/>
</dbReference>
<reference evidence="10" key="1">
    <citation type="journal article" date="2014" name="Int. J. Syst. Evol. Microbiol.">
        <title>Complete genome sequence of Corynebacterium casei LMG S-19264T (=DSM 44701T), isolated from a smear-ripened cheese.</title>
        <authorList>
            <consortium name="US DOE Joint Genome Institute (JGI-PGF)"/>
            <person name="Walter F."/>
            <person name="Albersmeier A."/>
            <person name="Kalinowski J."/>
            <person name="Ruckert C."/>
        </authorList>
    </citation>
    <scope>NUCLEOTIDE SEQUENCE</scope>
    <source>
        <strain evidence="10">CGMCC 4.5737</strain>
    </source>
</reference>
<evidence type="ECO:0000256" key="4">
    <source>
        <dbReference type="ARBA" id="ARBA00022723"/>
    </source>
</evidence>
<evidence type="ECO:0000259" key="9">
    <source>
        <dbReference type="Pfam" id="PF20511"/>
    </source>
</evidence>
<evidence type="ECO:0000256" key="6">
    <source>
        <dbReference type="ARBA" id="ARBA00023235"/>
    </source>
</evidence>
<reference evidence="10" key="2">
    <citation type="submission" date="2020-09" db="EMBL/GenBank/DDBJ databases">
        <authorList>
            <person name="Sun Q."/>
            <person name="Zhou Y."/>
        </authorList>
    </citation>
    <scope>NUCLEOTIDE SEQUENCE</scope>
    <source>
        <strain evidence="10">CGMCC 4.5737</strain>
    </source>
</reference>
<comment type="caution">
    <text evidence="10">The sequence shown here is derived from an EMBL/GenBank/DDBJ whole genome shotgun (WGS) entry which is preliminary data.</text>
</comment>
<feature type="binding site" evidence="8">
    <location>
        <position position="135"/>
    </location>
    <ligand>
        <name>Zn(2+)</name>
        <dbReference type="ChEBI" id="CHEBI:29105"/>
    </ligand>
</feature>
<keyword evidence="5 8" id="KW-0862">Zinc</keyword>
<evidence type="ECO:0000256" key="3">
    <source>
        <dbReference type="ARBA" id="ARBA00011956"/>
    </source>
</evidence>
<keyword evidence="4 8" id="KW-0479">Metal-binding</keyword>
<feature type="active site" evidence="7">
    <location>
        <position position="283"/>
    </location>
</feature>
<dbReference type="SUPFAM" id="SSF51182">
    <property type="entry name" value="RmlC-like cupins"/>
    <property type="match status" value="1"/>
</dbReference>
<dbReference type="Gene3D" id="1.10.441.10">
    <property type="entry name" value="Phosphomannose Isomerase, domain 2"/>
    <property type="match status" value="1"/>
</dbReference>
<feature type="binding site" evidence="8">
    <location>
        <position position="98"/>
    </location>
    <ligand>
        <name>Zn(2+)</name>
        <dbReference type="ChEBI" id="CHEBI:29105"/>
    </ligand>
</feature>
<dbReference type="NCBIfam" id="TIGR00218">
    <property type="entry name" value="manA"/>
    <property type="match status" value="1"/>
</dbReference>
<dbReference type="InterPro" id="IPR001250">
    <property type="entry name" value="Man6P_Isoase-1"/>
</dbReference>
<comment type="catalytic activity">
    <reaction evidence="1">
        <text>D-mannose 6-phosphate = D-fructose 6-phosphate</text>
        <dbReference type="Rhea" id="RHEA:12356"/>
        <dbReference type="ChEBI" id="CHEBI:58735"/>
        <dbReference type="ChEBI" id="CHEBI:61527"/>
        <dbReference type="EC" id="5.3.1.8"/>
    </reaction>
</comment>
<evidence type="ECO:0000256" key="7">
    <source>
        <dbReference type="PIRSR" id="PIRSR001480-1"/>
    </source>
</evidence>
<dbReference type="InterPro" id="IPR014710">
    <property type="entry name" value="RmlC-like_jellyroll"/>
</dbReference>
<dbReference type="PANTHER" id="PTHR10309:SF0">
    <property type="entry name" value="MANNOSE-6-PHOSPHATE ISOMERASE"/>
    <property type="match status" value="1"/>
</dbReference>
<evidence type="ECO:0000256" key="8">
    <source>
        <dbReference type="PIRSR" id="PIRSR001480-2"/>
    </source>
</evidence>
<dbReference type="InterPro" id="IPR046457">
    <property type="entry name" value="PMI_typeI_cat"/>
</dbReference>
<dbReference type="EMBL" id="BMMK01000020">
    <property type="protein sequence ID" value="GGM66526.1"/>
    <property type="molecule type" value="Genomic_DNA"/>
</dbReference>
<proteinExistence type="inferred from homology"/>
<dbReference type="Gene3D" id="2.60.120.10">
    <property type="entry name" value="Jelly Rolls"/>
    <property type="match status" value="2"/>
</dbReference>
<dbReference type="Proteomes" id="UP000637578">
    <property type="component" value="Unassembled WGS sequence"/>
</dbReference>
<dbReference type="GO" id="GO:0005829">
    <property type="term" value="C:cytosol"/>
    <property type="evidence" value="ECO:0007669"/>
    <property type="project" value="TreeGrafter"/>
</dbReference>
<dbReference type="GO" id="GO:0005975">
    <property type="term" value="P:carbohydrate metabolic process"/>
    <property type="evidence" value="ECO:0007669"/>
    <property type="project" value="InterPro"/>
</dbReference>
<evidence type="ECO:0000313" key="11">
    <source>
        <dbReference type="Proteomes" id="UP000637578"/>
    </source>
</evidence>
<dbReference type="AlphaFoldDB" id="A0A8J3CGR1"/>
<protein>
    <recommendedName>
        <fullName evidence="3">mannose-6-phosphate isomerase</fullName>
        <ecNumber evidence="3">5.3.1.8</ecNumber>
    </recommendedName>
</protein>
<evidence type="ECO:0000313" key="10">
    <source>
        <dbReference type="EMBL" id="GGM66526.1"/>
    </source>
</evidence>
<feature type="binding site" evidence="8">
    <location>
        <position position="100"/>
    </location>
    <ligand>
        <name>Zn(2+)</name>
        <dbReference type="ChEBI" id="CHEBI:29105"/>
    </ligand>
</feature>
<dbReference type="GO" id="GO:0008270">
    <property type="term" value="F:zinc ion binding"/>
    <property type="evidence" value="ECO:0007669"/>
    <property type="project" value="InterPro"/>
</dbReference>
<dbReference type="RefSeq" id="WP_189060036.1">
    <property type="nucleotide sequence ID" value="NZ_BMMK01000020.1"/>
</dbReference>
<dbReference type="EC" id="5.3.1.8" evidence="3"/>
<evidence type="ECO:0000256" key="5">
    <source>
        <dbReference type="ARBA" id="ARBA00022833"/>
    </source>
</evidence>
<keyword evidence="6 10" id="KW-0413">Isomerase</keyword>
<dbReference type="InterPro" id="IPR016305">
    <property type="entry name" value="Mannose-6-P_Isomerase"/>
</dbReference>
<evidence type="ECO:0000256" key="1">
    <source>
        <dbReference type="ARBA" id="ARBA00000757"/>
    </source>
</evidence>
<keyword evidence="11" id="KW-1185">Reference proteome</keyword>
<dbReference type="Pfam" id="PF20511">
    <property type="entry name" value="PMI_typeI_cat"/>
    <property type="match status" value="1"/>
</dbReference>
<sequence>MDLLRNAVRPYAWGSRTAIADLLGREVPAPHPEAELWLGAHPADPSRVVGPGGRETSLLDLLTADPRRQLGAACTERWGARLPFLMKVLAAEEPLSLQAHPSAVQAAEGFAREEAAGIPLDAANRNYKDSSHKPELICALTEFHALAGFRDAHRTLELLKSLEVPSLRAHIELLAAQPDADGMRALFTTWITLPQPTLDKLVPEVLDGCVAHLRERGPFDRECRTVLELGESYPGDAGVLAAMLLNRIVLRPGEAIHLPAGNLHAYLHGTGVEIMANSDNVLRGGLTPKHVDVPELLRVLDFDCGDVPILRGDVEGHVTTYRTAAAEFELSRLDWSAAETAEETPDEVRLAADGPRILLCTAGRLRLAGDDGTPMELVRGQSVWLPAADPVVHVRPAADGPAQAFHARVGVV</sequence>
<feature type="binding site" evidence="8">
    <location>
        <position position="264"/>
    </location>
    <ligand>
        <name>Zn(2+)</name>
        <dbReference type="ChEBI" id="CHEBI:29105"/>
    </ligand>
</feature>
<dbReference type="InterPro" id="IPR011051">
    <property type="entry name" value="RmlC_Cupin_sf"/>
</dbReference>
<dbReference type="CDD" id="cd07011">
    <property type="entry name" value="cupin_PMI_type_I_N"/>
    <property type="match status" value="1"/>
</dbReference>
<comment type="cofactor">
    <cofactor evidence="8">
        <name>Zn(2+)</name>
        <dbReference type="ChEBI" id="CHEBI:29105"/>
    </cofactor>
    <text evidence="8">Binds 1 zinc ion per subunit.</text>
</comment>
<dbReference type="PRINTS" id="PR00714">
    <property type="entry name" value="MAN6PISMRASE"/>
</dbReference>
<gene>
    <name evidence="10" type="primary">manA</name>
    <name evidence="10" type="ORF">GCM10012275_41320</name>
</gene>
<dbReference type="GO" id="GO:0004476">
    <property type="term" value="F:mannose-6-phosphate isomerase activity"/>
    <property type="evidence" value="ECO:0007669"/>
    <property type="project" value="UniProtKB-EC"/>
</dbReference>
<comment type="similarity">
    <text evidence="2">Belongs to the mannose-6-phosphate isomerase type 1 family.</text>
</comment>
<name>A0A8J3CGR1_9PSEU</name>
<feature type="domain" description="Phosphomannose isomerase type I catalytic" evidence="9">
    <location>
        <begin position="4"/>
        <end position="151"/>
    </location>
</feature>
<evidence type="ECO:0000256" key="2">
    <source>
        <dbReference type="ARBA" id="ARBA00010772"/>
    </source>
</evidence>
<organism evidence="10 11">
    <name type="scientific">Longimycelium tulufanense</name>
    <dbReference type="NCBI Taxonomy" id="907463"/>
    <lineage>
        <taxon>Bacteria</taxon>
        <taxon>Bacillati</taxon>
        <taxon>Actinomycetota</taxon>
        <taxon>Actinomycetes</taxon>
        <taxon>Pseudonocardiales</taxon>
        <taxon>Pseudonocardiaceae</taxon>
        <taxon>Longimycelium</taxon>
    </lineage>
</organism>
<dbReference type="PANTHER" id="PTHR10309">
    <property type="entry name" value="MANNOSE-6-PHOSPHATE ISOMERASE"/>
    <property type="match status" value="1"/>
</dbReference>